<dbReference type="Proteomes" id="UP000054359">
    <property type="component" value="Unassembled WGS sequence"/>
</dbReference>
<sequence length="68" mass="7689">MSGATSSQAGSIGFENNQKATEQCSSIWRFQSEHKTELCESNQTNKKFLQNSFIKELQFVIIVKESTI</sequence>
<gene>
    <name evidence="1" type="ORF">X975_21953</name>
</gene>
<evidence type="ECO:0000313" key="1">
    <source>
        <dbReference type="EMBL" id="KFM62289.1"/>
    </source>
</evidence>
<organism evidence="1 2">
    <name type="scientific">Stegodyphus mimosarum</name>
    <name type="common">African social velvet spider</name>
    <dbReference type="NCBI Taxonomy" id="407821"/>
    <lineage>
        <taxon>Eukaryota</taxon>
        <taxon>Metazoa</taxon>
        <taxon>Ecdysozoa</taxon>
        <taxon>Arthropoda</taxon>
        <taxon>Chelicerata</taxon>
        <taxon>Arachnida</taxon>
        <taxon>Araneae</taxon>
        <taxon>Araneomorphae</taxon>
        <taxon>Entelegynae</taxon>
        <taxon>Eresoidea</taxon>
        <taxon>Eresidae</taxon>
        <taxon>Stegodyphus</taxon>
    </lineage>
</organism>
<accession>A0A087TB00</accession>
<proteinExistence type="predicted"/>
<reference evidence="1 2" key="1">
    <citation type="submission" date="2013-11" db="EMBL/GenBank/DDBJ databases">
        <title>Genome sequencing of Stegodyphus mimosarum.</title>
        <authorList>
            <person name="Bechsgaard J."/>
        </authorList>
    </citation>
    <scope>NUCLEOTIDE SEQUENCE [LARGE SCALE GENOMIC DNA]</scope>
</reference>
<feature type="non-terminal residue" evidence="1">
    <location>
        <position position="68"/>
    </location>
</feature>
<name>A0A087TB00_STEMI</name>
<evidence type="ECO:0000313" key="2">
    <source>
        <dbReference type="Proteomes" id="UP000054359"/>
    </source>
</evidence>
<dbReference type="EMBL" id="KK114373">
    <property type="protein sequence ID" value="KFM62289.1"/>
    <property type="molecule type" value="Genomic_DNA"/>
</dbReference>
<protein>
    <submittedName>
        <fullName evidence="1">Uncharacterized protein</fullName>
    </submittedName>
</protein>
<keyword evidence="2" id="KW-1185">Reference proteome</keyword>
<dbReference type="AlphaFoldDB" id="A0A087TB00"/>